<evidence type="ECO:0000313" key="2">
    <source>
        <dbReference type="Proteomes" id="UP000790377"/>
    </source>
</evidence>
<proteinExistence type="predicted"/>
<dbReference type="Proteomes" id="UP000790377">
    <property type="component" value="Unassembled WGS sequence"/>
</dbReference>
<keyword evidence="2" id="KW-1185">Reference proteome</keyword>
<name>A0ACB8AQI2_9AGAM</name>
<dbReference type="EMBL" id="MU267600">
    <property type="protein sequence ID" value="KAH7915449.1"/>
    <property type="molecule type" value="Genomic_DNA"/>
</dbReference>
<comment type="caution">
    <text evidence="1">The sequence shown here is derived from an EMBL/GenBank/DDBJ whole genome shotgun (WGS) entry which is preliminary data.</text>
</comment>
<reference evidence="1" key="1">
    <citation type="journal article" date="2021" name="New Phytol.">
        <title>Evolutionary innovations through gain and loss of genes in the ectomycorrhizal Boletales.</title>
        <authorList>
            <person name="Wu G."/>
            <person name="Miyauchi S."/>
            <person name="Morin E."/>
            <person name="Kuo A."/>
            <person name="Drula E."/>
            <person name="Varga T."/>
            <person name="Kohler A."/>
            <person name="Feng B."/>
            <person name="Cao Y."/>
            <person name="Lipzen A."/>
            <person name="Daum C."/>
            <person name="Hundley H."/>
            <person name="Pangilinan J."/>
            <person name="Johnson J."/>
            <person name="Barry K."/>
            <person name="LaButti K."/>
            <person name="Ng V."/>
            <person name="Ahrendt S."/>
            <person name="Min B."/>
            <person name="Choi I.G."/>
            <person name="Park H."/>
            <person name="Plett J.M."/>
            <person name="Magnuson J."/>
            <person name="Spatafora J.W."/>
            <person name="Nagy L.G."/>
            <person name="Henrissat B."/>
            <person name="Grigoriev I.V."/>
            <person name="Yang Z.L."/>
            <person name="Xu J."/>
            <person name="Martin F.M."/>
        </authorList>
    </citation>
    <scope>NUCLEOTIDE SEQUENCE</scope>
    <source>
        <strain evidence="1">ATCC 28755</strain>
    </source>
</reference>
<evidence type="ECO:0000313" key="1">
    <source>
        <dbReference type="EMBL" id="KAH7915449.1"/>
    </source>
</evidence>
<protein>
    <submittedName>
        <fullName evidence="1">Uncharacterized protein</fullName>
    </submittedName>
</protein>
<sequence>MSQQLSVSPDSFPTTTPECPPANLVTVFNTSRKHHHLGIPGTLSADPYTPAFRDGSPSPETRARPKLWLFRISPENLLGNCPKGAGTVGRLRNLNPGYYLGLVTSTFAQFDDDTLAIAEDIVVHFVAKDIPPVSEHYMPIFPANESEIWGRGELHTTVLFPLRGYKQWTNFGVRLRVQQVHHSSLLFELEHEEFARFEHYAGIDYRDLDLMEPQLEEGNRNLISKLLVSTHTLPSEIWN</sequence>
<accession>A0ACB8AQI2</accession>
<gene>
    <name evidence="1" type="ORF">BJ138DRAFT_1141766</name>
</gene>
<organism evidence="1 2">
    <name type="scientific">Hygrophoropsis aurantiaca</name>
    <dbReference type="NCBI Taxonomy" id="72124"/>
    <lineage>
        <taxon>Eukaryota</taxon>
        <taxon>Fungi</taxon>
        <taxon>Dikarya</taxon>
        <taxon>Basidiomycota</taxon>
        <taxon>Agaricomycotina</taxon>
        <taxon>Agaricomycetes</taxon>
        <taxon>Agaricomycetidae</taxon>
        <taxon>Boletales</taxon>
        <taxon>Coniophorineae</taxon>
        <taxon>Hygrophoropsidaceae</taxon>
        <taxon>Hygrophoropsis</taxon>
    </lineage>
</organism>